<protein>
    <submittedName>
        <fullName evidence="2">Uncharacterized protein</fullName>
    </submittedName>
</protein>
<dbReference type="AlphaFoldDB" id="A0A504YKV8"/>
<proteinExistence type="predicted"/>
<evidence type="ECO:0000313" key="2">
    <source>
        <dbReference type="EMBL" id="TPP61031.1"/>
    </source>
</evidence>
<sequence length="71" mass="7983">MLSISRPMSVHRTFLQAFMVFYSNYSSSRILKNAGDDVQDLQASEDGENSWSAHTFHASEIPAESTNVKED</sequence>
<dbReference type="EMBL" id="SUNJ01008697">
    <property type="protein sequence ID" value="TPP61031.1"/>
    <property type="molecule type" value="Genomic_DNA"/>
</dbReference>
<evidence type="ECO:0000313" key="3">
    <source>
        <dbReference type="Proteomes" id="UP000316759"/>
    </source>
</evidence>
<reference evidence="2 3" key="1">
    <citation type="submission" date="2019-04" db="EMBL/GenBank/DDBJ databases">
        <title>Annotation for the trematode Fasciola gigantica.</title>
        <authorList>
            <person name="Choi Y.-J."/>
        </authorList>
    </citation>
    <scope>NUCLEOTIDE SEQUENCE [LARGE SCALE GENOMIC DNA]</scope>
    <source>
        <strain evidence="2">Uganda_cow_1</strain>
    </source>
</reference>
<evidence type="ECO:0000256" key="1">
    <source>
        <dbReference type="SAM" id="MobiDB-lite"/>
    </source>
</evidence>
<dbReference type="Proteomes" id="UP000316759">
    <property type="component" value="Unassembled WGS sequence"/>
</dbReference>
<gene>
    <name evidence="2" type="ORF">FGIG_08640</name>
</gene>
<feature type="compositionally biased region" description="Acidic residues" evidence="1">
    <location>
        <begin position="39"/>
        <end position="48"/>
    </location>
</feature>
<accession>A0A504YKV8</accession>
<organism evidence="2 3">
    <name type="scientific">Fasciola gigantica</name>
    <name type="common">Giant liver fluke</name>
    <dbReference type="NCBI Taxonomy" id="46835"/>
    <lineage>
        <taxon>Eukaryota</taxon>
        <taxon>Metazoa</taxon>
        <taxon>Spiralia</taxon>
        <taxon>Lophotrochozoa</taxon>
        <taxon>Platyhelminthes</taxon>
        <taxon>Trematoda</taxon>
        <taxon>Digenea</taxon>
        <taxon>Plagiorchiida</taxon>
        <taxon>Echinostomata</taxon>
        <taxon>Echinostomatoidea</taxon>
        <taxon>Fasciolidae</taxon>
        <taxon>Fasciola</taxon>
    </lineage>
</organism>
<keyword evidence="3" id="KW-1185">Reference proteome</keyword>
<name>A0A504YKV8_FASGI</name>
<comment type="caution">
    <text evidence="2">The sequence shown here is derived from an EMBL/GenBank/DDBJ whole genome shotgun (WGS) entry which is preliminary data.</text>
</comment>
<feature type="region of interest" description="Disordered" evidence="1">
    <location>
        <begin position="39"/>
        <end position="71"/>
    </location>
</feature>
<feature type="non-terminal residue" evidence="2">
    <location>
        <position position="71"/>
    </location>
</feature>